<proteinExistence type="predicted"/>
<dbReference type="EMBL" id="CM002803">
    <property type="protein sequence ID" value="KEI68026.1"/>
    <property type="molecule type" value="Genomic_DNA"/>
</dbReference>
<feature type="transmembrane region" description="Helical" evidence="1">
    <location>
        <begin position="292"/>
        <end position="312"/>
    </location>
</feature>
<dbReference type="Proteomes" id="UP000027395">
    <property type="component" value="Chromosome"/>
</dbReference>
<keyword evidence="1" id="KW-1133">Transmembrane helix</keyword>
<feature type="transmembrane region" description="Helical" evidence="1">
    <location>
        <begin position="199"/>
        <end position="222"/>
    </location>
</feature>
<feature type="transmembrane region" description="Helical" evidence="1">
    <location>
        <begin position="125"/>
        <end position="146"/>
    </location>
</feature>
<dbReference type="AlphaFoldDB" id="A0A073CIR5"/>
<evidence type="ECO:0000313" key="3">
    <source>
        <dbReference type="Proteomes" id="UP000027395"/>
    </source>
</evidence>
<accession>A0A073CIR5</accession>
<keyword evidence="3" id="KW-1185">Reference proteome</keyword>
<protein>
    <submittedName>
        <fullName evidence="2">Uncharacterized protein</fullName>
    </submittedName>
</protein>
<dbReference type="PATRIC" id="fig|388467.6.peg.3166"/>
<feature type="transmembrane region" description="Helical" evidence="1">
    <location>
        <begin position="342"/>
        <end position="365"/>
    </location>
</feature>
<feature type="transmembrane region" description="Helical" evidence="1">
    <location>
        <begin position="253"/>
        <end position="272"/>
    </location>
</feature>
<feature type="transmembrane region" description="Helical" evidence="1">
    <location>
        <begin position="385"/>
        <end position="409"/>
    </location>
</feature>
<feature type="transmembrane region" description="Helical" evidence="1">
    <location>
        <begin position="167"/>
        <end position="187"/>
    </location>
</feature>
<dbReference type="RefSeq" id="WP_042155306.1">
    <property type="nucleotide sequence ID" value="NZ_CM002803.1"/>
</dbReference>
<feature type="transmembrane region" description="Helical" evidence="1">
    <location>
        <begin position="450"/>
        <end position="469"/>
    </location>
</feature>
<keyword evidence="1" id="KW-0472">Membrane</keyword>
<dbReference type="STRING" id="388467.A19Y_3221"/>
<organism evidence="2 3">
    <name type="scientific">Planktothrix agardhii (strain NIVA-CYA 126/8)</name>
    <dbReference type="NCBI Taxonomy" id="388467"/>
    <lineage>
        <taxon>Bacteria</taxon>
        <taxon>Bacillati</taxon>
        <taxon>Cyanobacteriota</taxon>
        <taxon>Cyanophyceae</taxon>
        <taxon>Oscillatoriophycideae</taxon>
        <taxon>Oscillatoriales</taxon>
        <taxon>Microcoleaceae</taxon>
        <taxon>Planktothrix</taxon>
    </lineage>
</organism>
<gene>
    <name evidence="2" type="ORF">A19Y_3221</name>
</gene>
<feature type="transmembrane region" description="Helical" evidence="1">
    <location>
        <begin position="421"/>
        <end position="443"/>
    </location>
</feature>
<keyword evidence="1" id="KW-0812">Transmembrane</keyword>
<dbReference type="eggNOG" id="ENOG502Z8DT">
    <property type="taxonomic scope" value="Bacteria"/>
</dbReference>
<feature type="transmembrane region" description="Helical" evidence="1">
    <location>
        <begin position="229"/>
        <end position="247"/>
    </location>
</feature>
<evidence type="ECO:0000313" key="2">
    <source>
        <dbReference type="EMBL" id="KEI68026.1"/>
    </source>
</evidence>
<dbReference type="HOGENOM" id="CLU_530916_0_0_3"/>
<sequence>MINPDEKLQELINAVQEISPHLANYWQATAIIESLGYTDRIIRAEFGFDNARDLGQYVYEYLNNAPVSPKPTKKDDIWKTISYQILTFINEFSQSFVYALPLIMMLAMEYLGIGEKKQVISPELASLFTIVTMASLTTAGGFVQMISRRGLFYMTLGEIHQAQRVSTSLLSLGIITTIFLGFFGLWFGFYRSLFADNYIIIAVFYYLLLSILWMFLAVLSILSRWSGPLVLIGLSVLFLFLRLQLGLGTLIAQIWAMFVGLLVVIGLVLFWFIKHKDTDTGSPVQLPRLSAVVYLMSPYFGYGLAYFSFIFADRIVAGLTINPASGLLFAIDMKYQKGMDLALLNFLILVPLVQYLGYIFISYWYSKSKILTVHNLAKFSSRLFFLYRLAIIMAIIFFGLSVFLTVGILRPDNWTQPEIMQALWGCLGYFFFVLGLFNGLILFSLNQGFAIFRTLIIALLVNIVVGYTLAHTISVFFTVFGLIAGGFVFMILSGKKVFKALKKPDYAYYLGGY</sequence>
<name>A0A073CIR5_PLAA1</name>
<reference evidence="2 3" key="1">
    <citation type="journal article" date="2014" name="Appl. Environ. Microbiol.">
        <title>Elucidation of insertion elements encoded on plasmids and in vitro construction of shuttle vectors from the toxic cyanobacterium Planktothrix.</title>
        <authorList>
            <person name="Christiansen G."/>
            <person name="Goesmann A."/>
            <person name="Kurmayer R."/>
        </authorList>
    </citation>
    <scope>NUCLEOTIDE SEQUENCE [LARGE SCALE GENOMIC DNA]</scope>
    <source>
        <strain evidence="2 3">NIVA-CYA 126/8</strain>
    </source>
</reference>
<feature type="transmembrane region" description="Helical" evidence="1">
    <location>
        <begin position="96"/>
        <end position="113"/>
    </location>
</feature>
<evidence type="ECO:0000256" key="1">
    <source>
        <dbReference type="SAM" id="Phobius"/>
    </source>
</evidence>
<feature type="transmembrane region" description="Helical" evidence="1">
    <location>
        <begin position="475"/>
        <end position="493"/>
    </location>
</feature>